<evidence type="ECO:0000313" key="3">
    <source>
        <dbReference type="Proteomes" id="UP000717328"/>
    </source>
</evidence>
<gene>
    <name evidence="2" type="ORF">H0H81_000717</name>
</gene>
<comment type="caution">
    <text evidence="2">The sequence shown here is derived from an EMBL/GenBank/DDBJ whole genome shotgun (WGS) entry which is preliminary data.</text>
</comment>
<dbReference type="EMBL" id="JABCKI010006267">
    <property type="protein sequence ID" value="KAG5634806.1"/>
    <property type="molecule type" value="Genomic_DNA"/>
</dbReference>
<name>A0A9P7FQ39_9AGAR</name>
<keyword evidence="3" id="KW-1185">Reference proteome</keyword>
<keyword evidence="1" id="KW-0472">Membrane</keyword>
<protein>
    <recommendedName>
        <fullName evidence="4">MARVEL domain-containing protein</fullName>
    </recommendedName>
</protein>
<dbReference type="OrthoDB" id="3226059at2759"/>
<keyword evidence="1" id="KW-1133">Transmembrane helix</keyword>
<feature type="transmembrane region" description="Helical" evidence="1">
    <location>
        <begin position="52"/>
        <end position="74"/>
    </location>
</feature>
<reference evidence="2" key="2">
    <citation type="submission" date="2021-10" db="EMBL/GenBank/DDBJ databases">
        <title>Phylogenomics reveals ancestral predisposition of the termite-cultivated fungus Termitomyces towards a domesticated lifestyle.</title>
        <authorList>
            <person name="Auxier B."/>
            <person name="Grum-Grzhimaylo A."/>
            <person name="Cardenas M.E."/>
            <person name="Lodge J.D."/>
            <person name="Laessoe T."/>
            <person name="Pedersen O."/>
            <person name="Smith M.E."/>
            <person name="Kuyper T.W."/>
            <person name="Franco-Molano E.A."/>
            <person name="Baroni T.J."/>
            <person name="Aanen D.K."/>
        </authorList>
    </citation>
    <scope>NUCLEOTIDE SEQUENCE</scope>
    <source>
        <strain evidence="2">D49</strain>
    </source>
</reference>
<dbReference type="AlphaFoldDB" id="A0A9P7FQ39"/>
<dbReference type="Proteomes" id="UP000717328">
    <property type="component" value="Unassembled WGS sequence"/>
</dbReference>
<evidence type="ECO:0000313" key="2">
    <source>
        <dbReference type="EMBL" id="KAG5634806.1"/>
    </source>
</evidence>
<keyword evidence="1" id="KW-0812">Transmembrane</keyword>
<reference evidence="2" key="1">
    <citation type="submission" date="2021-02" db="EMBL/GenBank/DDBJ databases">
        <authorList>
            <person name="Nieuwenhuis M."/>
            <person name="Van De Peppel L.J.J."/>
        </authorList>
    </citation>
    <scope>NUCLEOTIDE SEQUENCE</scope>
    <source>
        <strain evidence="2">D49</strain>
    </source>
</reference>
<feature type="transmembrane region" description="Helical" evidence="1">
    <location>
        <begin position="86"/>
        <end position="112"/>
    </location>
</feature>
<proteinExistence type="predicted"/>
<accession>A0A9P7FQ39</accession>
<feature type="transmembrane region" description="Helical" evidence="1">
    <location>
        <begin position="118"/>
        <end position="138"/>
    </location>
</feature>
<organism evidence="2 3">
    <name type="scientific">Sphagnurus paluster</name>
    <dbReference type="NCBI Taxonomy" id="117069"/>
    <lineage>
        <taxon>Eukaryota</taxon>
        <taxon>Fungi</taxon>
        <taxon>Dikarya</taxon>
        <taxon>Basidiomycota</taxon>
        <taxon>Agaricomycotina</taxon>
        <taxon>Agaricomycetes</taxon>
        <taxon>Agaricomycetidae</taxon>
        <taxon>Agaricales</taxon>
        <taxon>Tricholomatineae</taxon>
        <taxon>Lyophyllaceae</taxon>
        <taxon>Sphagnurus</taxon>
    </lineage>
</organism>
<evidence type="ECO:0008006" key="4">
    <source>
        <dbReference type="Google" id="ProtNLM"/>
    </source>
</evidence>
<evidence type="ECO:0000256" key="1">
    <source>
        <dbReference type="SAM" id="Phobius"/>
    </source>
</evidence>
<sequence>MPPHSTILSTSLLTSPLKKRRDYSANNLKMTFTDVSRTHSNPSATKATYHPFLFSIMTLSAVAELGLTAFLVTAGTDNRTWPSARYHALLILFVFNAAWTTLFSVAYLLWFVEGATHLLASIASSVIWLLVTSILWTITDCRGAGMDRVWPMCPDANGYMLVGEEEQAELCE</sequence>